<keyword evidence="2" id="KW-1185">Reference proteome</keyword>
<dbReference type="OrthoDB" id="10526855at2759"/>
<sequence>MSGRAESALPTRTRVRSSDFCADECAFLQPAVEEPRGSIGDGTSVAMCSSFVLTTTFRCQDDDENVAGGGRKGSVSALTQIPSRITVSNPYLLKFDRRLGLFRLMVASERERLSRIGECPIGRTQYTGDFVPNTVPPTCQRLQAAGREGNDVCKAEKPTGISQGRPDRRWRPIEQIPLPPHWTGMLLT</sequence>
<name>R9NXF4_PSEHS</name>
<evidence type="ECO:0000313" key="2">
    <source>
        <dbReference type="Proteomes" id="UP000014071"/>
    </source>
</evidence>
<gene>
    <name evidence="1" type="ORF">PHSY_000853</name>
</gene>
<accession>R9NXF4</accession>
<dbReference type="EMBL" id="DF238774">
    <property type="protein sequence ID" value="GAC93289.1"/>
    <property type="molecule type" value="Genomic_DNA"/>
</dbReference>
<protein>
    <submittedName>
        <fullName evidence="1">Uncharacterized protein</fullName>
    </submittedName>
</protein>
<dbReference type="HOGENOM" id="CLU_1441635_0_0_1"/>
<dbReference type="AlphaFoldDB" id="R9NXF4"/>
<dbReference type="Proteomes" id="UP000014071">
    <property type="component" value="Unassembled WGS sequence"/>
</dbReference>
<dbReference type="GeneID" id="24106155"/>
<reference evidence="2" key="1">
    <citation type="journal article" date="2013" name="Genome Announc.">
        <title>Draft genome sequence of the basidiomycetous yeast-like fungus Pseudozyma hubeiensis SY62, which produces an abundant amount of the biosurfactant mannosylerythritol lipids.</title>
        <authorList>
            <person name="Konishi M."/>
            <person name="Hatada Y."/>
            <person name="Horiuchi J."/>
        </authorList>
    </citation>
    <scope>NUCLEOTIDE SEQUENCE [LARGE SCALE GENOMIC DNA]</scope>
    <source>
        <strain evidence="2">SY62</strain>
    </source>
</reference>
<evidence type="ECO:0000313" key="1">
    <source>
        <dbReference type="EMBL" id="GAC93289.1"/>
    </source>
</evidence>
<dbReference type="RefSeq" id="XP_012186876.1">
    <property type="nucleotide sequence ID" value="XM_012331486.1"/>
</dbReference>
<proteinExistence type="predicted"/>
<organism evidence="1 2">
    <name type="scientific">Pseudozyma hubeiensis (strain SY62)</name>
    <name type="common">Yeast</name>
    <dbReference type="NCBI Taxonomy" id="1305764"/>
    <lineage>
        <taxon>Eukaryota</taxon>
        <taxon>Fungi</taxon>
        <taxon>Dikarya</taxon>
        <taxon>Basidiomycota</taxon>
        <taxon>Ustilaginomycotina</taxon>
        <taxon>Ustilaginomycetes</taxon>
        <taxon>Ustilaginales</taxon>
        <taxon>Ustilaginaceae</taxon>
        <taxon>Pseudozyma</taxon>
    </lineage>
</organism>